<accession>A0A3L7JEG5</accession>
<dbReference type="InterPro" id="IPR027417">
    <property type="entry name" value="P-loop_NTPase"/>
</dbReference>
<dbReference type="GO" id="GO:0004386">
    <property type="term" value="F:helicase activity"/>
    <property type="evidence" value="ECO:0007669"/>
    <property type="project" value="UniProtKB-KW"/>
</dbReference>
<dbReference type="InterPro" id="IPR011545">
    <property type="entry name" value="DEAD/DEAH_box_helicase_dom"/>
</dbReference>
<dbReference type="Gene3D" id="3.40.50.300">
    <property type="entry name" value="P-loop containing nucleotide triphosphate hydrolases"/>
    <property type="match status" value="2"/>
</dbReference>
<dbReference type="InterPro" id="IPR049614">
    <property type="entry name" value="HrpB_DEXH"/>
</dbReference>
<keyword evidence="3 7" id="KW-0347">Helicase</keyword>
<dbReference type="InterPro" id="IPR013689">
    <property type="entry name" value="RNA_helicase_ATP-dep_HrpB_C"/>
</dbReference>
<dbReference type="InterPro" id="IPR010225">
    <property type="entry name" value="HrpB"/>
</dbReference>
<dbReference type="CDD" id="cd18791">
    <property type="entry name" value="SF2_C_RHA"/>
    <property type="match status" value="1"/>
</dbReference>
<dbReference type="Pfam" id="PF08482">
    <property type="entry name" value="HrpB_C"/>
    <property type="match status" value="1"/>
</dbReference>
<evidence type="ECO:0000256" key="2">
    <source>
        <dbReference type="ARBA" id="ARBA00022801"/>
    </source>
</evidence>
<dbReference type="SMART" id="SM00847">
    <property type="entry name" value="HA2"/>
    <property type="match status" value="1"/>
</dbReference>
<evidence type="ECO:0000256" key="4">
    <source>
        <dbReference type="ARBA" id="ARBA00022840"/>
    </source>
</evidence>
<dbReference type="Pfam" id="PF00271">
    <property type="entry name" value="Helicase_C"/>
    <property type="match status" value="1"/>
</dbReference>
<dbReference type="PANTHER" id="PTHR43519:SF1">
    <property type="entry name" value="ATP-DEPENDENT RNA HELICASE HRPB"/>
    <property type="match status" value="1"/>
</dbReference>
<dbReference type="InterPro" id="IPR014001">
    <property type="entry name" value="Helicase_ATP-bd"/>
</dbReference>
<sequence length="822" mass="88659">MADLPALPAREALPPLLAALQAEKRAVLVASPGAGKTTLVPLALLGADWRGEGTIILLEPRRLAARAAARRMAAILEEEVGQTVGYAMRMDNRTSPDTKILVVTEGVFAAMVLDDPELSGVAAVLFDEFHERSLDADFGLALALDVAGALRPNLRLLVMSATLDAARVATLLGDAPVVETEGRTFPVDIRHRPRKPDERIEAATVSAIRAALRDEEGSILAFLPGQAEIRRVETVLHEAIPSSLAEHVLILPLHGGLDGRAQDTAIRPAESGQRKIVLATPIAETSVTIDGVRVVIDSGLARVPKYEPDTGVTRLETVRTSRASIDQRAGRAGRTEPGIAIRLWSEPQTAALPAHGAPEIIEADLSNLLLDSAAFGVTDPRTLPFLDPPPGPALSEARKLLVMLGALDDLSGGLTPTGKAMRELALPVRLAFMLVKAGEEGNAKIAARLAVLLTERGLGGMAADIERRLSAFDRDASPRAKAARNLADRLSRRFVSKERANGEVSVGALLLLAFPDRLARRRGGHGRYLLANGRGAMLEETDPLAGEEWLVVADMTGQAAQARILAAAPLDEEMVRRTMAEQIETSTTASFDPDSGRLRGRERIAIGAITLAEKPMRIAQGPTADAALLSAVRQAGLHVLPFTEKTKGLLERLRWLHHNDGDSWPAMNDETLLDTLEEWLGPFLDGSGRLDGLRPKLADALRSRLPYELHRKIDENAPTHFGAPTGNAIPIRYDDERGPVVSIRVQELFGLQSHPTIGNRVPLTLELLSPAHRPIQTTADLPGFWAGSWADVRSDMRGRYPKHVWPDDPANAEPTARAKRRT</sequence>
<dbReference type="InterPro" id="IPR007502">
    <property type="entry name" value="Helicase-assoc_dom"/>
</dbReference>
<dbReference type="GO" id="GO:0005524">
    <property type="term" value="F:ATP binding"/>
    <property type="evidence" value="ECO:0007669"/>
    <property type="project" value="UniProtKB-KW"/>
</dbReference>
<dbReference type="EMBL" id="RCWN01000001">
    <property type="protein sequence ID" value="RLQ86872.1"/>
    <property type="molecule type" value="Genomic_DNA"/>
</dbReference>
<comment type="caution">
    <text evidence="7">The sequence shown here is derived from an EMBL/GenBank/DDBJ whole genome shotgun (WGS) entry which is preliminary data.</text>
</comment>
<dbReference type="PROSITE" id="PS51192">
    <property type="entry name" value="HELICASE_ATP_BIND_1"/>
    <property type="match status" value="1"/>
</dbReference>
<dbReference type="PROSITE" id="PS51194">
    <property type="entry name" value="HELICASE_CTER"/>
    <property type="match status" value="1"/>
</dbReference>
<evidence type="ECO:0000259" key="6">
    <source>
        <dbReference type="PROSITE" id="PS51194"/>
    </source>
</evidence>
<keyword evidence="1" id="KW-0547">Nucleotide-binding</keyword>
<keyword evidence="4" id="KW-0067">ATP-binding</keyword>
<dbReference type="Proteomes" id="UP000281094">
    <property type="component" value="Unassembled WGS sequence"/>
</dbReference>
<keyword evidence="2" id="KW-0378">Hydrolase</keyword>
<dbReference type="AlphaFoldDB" id="A0A3L7JEG5"/>
<dbReference type="PIRSF" id="PIRSF005496">
    <property type="entry name" value="ATP_hel_hrpB"/>
    <property type="match status" value="1"/>
</dbReference>
<dbReference type="GO" id="GO:0003676">
    <property type="term" value="F:nucleic acid binding"/>
    <property type="evidence" value="ECO:0007669"/>
    <property type="project" value="InterPro"/>
</dbReference>
<organism evidence="7 8">
    <name type="scientific">Notoacmeibacter ruber</name>
    <dbReference type="NCBI Taxonomy" id="2670375"/>
    <lineage>
        <taxon>Bacteria</taxon>
        <taxon>Pseudomonadati</taxon>
        <taxon>Pseudomonadota</taxon>
        <taxon>Alphaproteobacteria</taxon>
        <taxon>Hyphomicrobiales</taxon>
        <taxon>Notoacmeibacteraceae</taxon>
        <taxon>Notoacmeibacter</taxon>
    </lineage>
</organism>
<proteinExistence type="predicted"/>
<evidence type="ECO:0000313" key="7">
    <source>
        <dbReference type="EMBL" id="RLQ86872.1"/>
    </source>
</evidence>
<feature type="domain" description="Helicase ATP-binding" evidence="5">
    <location>
        <begin position="17"/>
        <end position="181"/>
    </location>
</feature>
<keyword evidence="8" id="KW-1185">Reference proteome</keyword>
<evidence type="ECO:0000259" key="5">
    <source>
        <dbReference type="PROSITE" id="PS51192"/>
    </source>
</evidence>
<dbReference type="GO" id="GO:0016787">
    <property type="term" value="F:hydrolase activity"/>
    <property type="evidence" value="ECO:0007669"/>
    <property type="project" value="UniProtKB-KW"/>
</dbReference>
<dbReference type="PANTHER" id="PTHR43519">
    <property type="entry name" value="ATP-DEPENDENT RNA HELICASE HRPB"/>
    <property type="match status" value="1"/>
</dbReference>
<evidence type="ECO:0000256" key="1">
    <source>
        <dbReference type="ARBA" id="ARBA00022741"/>
    </source>
</evidence>
<gene>
    <name evidence="7" type="primary">hrpB</name>
    <name evidence="7" type="ORF">D8780_00310</name>
</gene>
<dbReference type="SUPFAM" id="SSF52540">
    <property type="entry name" value="P-loop containing nucleoside triphosphate hydrolases"/>
    <property type="match status" value="1"/>
</dbReference>
<dbReference type="RefSeq" id="WP_121643841.1">
    <property type="nucleotide sequence ID" value="NZ_RCWN01000001.1"/>
</dbReference>
<evidence type="ECO:0000313" key="8">
    <source>
        <dbReference type="Proteomes" id="UP000281094"/>
    </source>
</evidence>
<dbReference type="FunFam" id="3.40.50.300:FF:002125">
    <property type="entry name" value="ATP-dependent helicase HrpB"/>
    <property type="match status" value="1"/>
</dbReference>
<dbReference type="Pfam" id="PF00270">
    <property type="entry name" value="DEAD"/>
    <property type="match status" value="1"/>
</dbReference>
<protein>
    <submittedName>
        <fullName evidence="7">ATP-dependent helicase HrpB</fullName>
    </submittedName>
</protein>
<feature type="domain" description="Helicase C-terminal" evidence="6">
    <location>
        <begin position="207"/>
        <end position="376"/>
    </location>
</feature>
<dbReference type="Gene3D" id="1.20.120.1080">
    <property type="match status" value="1"/>
</dbReference>
<reference evidence="7 8" key="1">
    <citation type="submission" date="2018-10" db="EMBL/GenBank/DDBJ databases">
        <title>Notoacmeibacter sp. M2BS9Y-3-1, whole genome shotgun sequence.</title>
        <authorList>
            <person name="Tuo L."/>
        </authorList>
    </citation>
    <scope>NUCLEOTIDE SEQUENCE [LARGE SCALE GENOMIC DNA]</scope>
    <source>
        <strain evidence="7 8">M2BS9Y-3-1</strain>
    </source>
</reference>
<name>A0A3L7JEG5_9HYPH</name>
<evidence type="ECO:0000256" key="3">
    <source>
        <dbReference type="ARBA" id="ARBA00022806"/>
    </source>
</evidence>
<dbReference type="CDD" id="cd17990">
    <property type="entry name" value="DEXHc_HrpB"/>
    <property type="match status" value="1"/>
</dbReference>
<dbReference type="SMART" id="SM00487">
    <property type="entry name" value="DEXDc"/>
    <property type="match status" value="1"/>
</dbReference>
<dbReference type="SMART" id="SM00490">
    <property type="entry name" value="HELICc"/>
    <property type="match status" value="1"/>
</dbReference>
<dbReference type="InterPro" id="IPR001650">
    <property type="entry name" value="Helicase_C-like"/>
</dbReference>
<dbReference type="NCBIfam" id="TIGR01970">
    <property type="entry name" value="DEAH_box_HrpB"/>
    <property type="match status" value="1"/>
</dbReference>